<feature type="binding site" evidence="7">
    <location>
        <position position="238"/>
    </location>
    <ligand>
        <name>substrate</name>
    </ligand>
</feature>
<dbReference type="PANTHER" id="PTHR11067:SF9">
    <property type="entry name" value="INOSINE TRIPHOSPHATE PYROPHOSPHATASE"/>
    <property type="match status" value="1"/>
</dbReference>
<keyword evidence="11" id="KW-1185">Reference proteome</keyword>
<evidence type="ECO:0000256" key="8">
    <source>
        <dbReference type="RuleBase" id="RU003781"/>
    </source>
</evidence>
<keyword evidence="6 7" id="KW-0546">Nucleotide metabolism</keyword>
<dbReference type="EMBL" id="ACDC03000024">
    <property type="protein sequence ID" value="KGE62431.1"/>
    <property type="molecule type" value="Genomic_DNA"/>
</dbReference>
<evidence type="ECO:0000256" key="3">
    <source>
        <dbReference type="ARBA" id="ARBA00022741"/>
    </source>
</evidence>
<evidence type="ECO:0000256" key="7">
    <source>
        <dbReference type="HAMAP-Rule" id="MF_01405"/>
    </source>
</evidence>
<evidence type="ECO:0000259" key="9">
    <source>
        <dbReference type="Pfam" id="PF03725"/>
    </source>
</evidence>
<evidence type="ECO:0000313" key="10">
    <source>
        <dbReference type="EMBL" id="KGE62431.1"/>
    </source>
</evidence>
<dbReference type="SUPFAM" id="SSF52972">
    <property type="entry name" value="ITPase-like"/>
    <property type="match status" value="1"/>
</dbReference>
<dbReference type="InterPro" id="IPR029001">
    <property type="entry name" value="ITPase-like_fam"/>
</dbReference>
<comment type="catalytic activity">
    <reaction evidence="7">
        <text>XTP + H2O = XMP + diphosphate + H(+)</text>
        <dbReference type="Rhea" id="RHEA:28610"/>
        <dbReference type="ChEBI" id="CHEBI:15377"/>
        <dbReference type="ChEBI" id="CHEBI:15378"/>
        <dbReference type="ChEBI" id="CHEBI:33019"/>
        <dbReference type="ChEBI" id="CHEBI:57464"/>
        <dbReference type="ChEBI" id="CHEBI:61314"/>
        <dbReference type="EC" id="3.6.1.66"/>
    </reaction>
</comment>
<dbReference type="InterPro" id="IPR036345">
    <property type="entry name" value="ExoRNase_PH_dom2_sf"/>
</dbReference>
<evidence type="ECO:0000256" key="6">
    <source>
        <dbReference type="ARBA" id="ARBA00023080"/>
    </source>
</evidence>
<feature type="binding site" evidence="7">
    <location>
        <begin position="216"/>
        <end position="219"/>
    </location>
    <ligand>
        <name>substrate</name>
    </ligand>
</feature>
<gene>
    <name evidence="10" type="ORF">FSAG_001122</name>
</gene>
<comment type="caution">
    <text evidence="7">Lacks conserved residue(s) required for the propagation of feature annotation.</text>
</comment>
<dbReference type="InterPro" id="IPR015847">
    <property type="entry name" value="ExoRNase_PH_dom2"/>
</dbReference>
<comment type="subunit">
    <text evidence="7">Homodimer.</text>
</comment>
<comment type="function">
    <text evidence="7">Pyrophosphatase that catalyzes the hydrolysis of nucleoside triphosphates to their monophosphate derivatives, with a high preference for the non-canonical purine nucleotides XTP (xanthosine triphosphate), dITP (deoxyinosine triphosphate) and ITP. Seems to function as a house-cleaning enzyme that removes non-canonical purine nucleotides from the nucleotide pool, thus preventing their incorporation into DNA/RNA and avoiding chromosomal lesions.</text>
</comment>
<evidence type="ECO:0000313" key="11">
    <source>
        <dbReference type="Proteomes" id="UP000003301"/>
    </source>
</evidence>
<dbReference type="Pfam" id="PF01725">
    <property type="entry name" value="Ham1p_like"/>
    <property type="match status" value="1"/>
</dbReference>
<keyword evidence="5 7" id="KW-0460">Magnesium</keyword>
<dbReference type="InterPro" id="IPR027408">
    <property type="entry name" value="PNPase/RNase_PH_dom_sf"/>
</dbReference>
<evidence type="ECO:0000256" key="2">
    <source>
        <dbReference type="ARBA" id="ARBA00022723"/>
    </source>
</evidence>
<dbReference type="PANTHER" id="PTHR11067">
    <property type="entry name" value="INOSINE TRIPHOSPHATE PYROPHOSPHATASE/HAM1 PROTEIN"/>
    <property type="match status" value="1"/>
</dbReference>
<feature type="binding site" evidence="7">
    <location>
        <begin position="73"/>
        <end position="78"/>
    </location>
    <ligand>
        <name>substrate</name>
    </ligand>
</feature>
<dbReference type="Pfam" id="PF03725">
    <property type="entry name" value="RNase_PH_C"/>
    <property type="match status" value="1"/>
</dbReference>
<organism evidence="10 11">
    <name type="scientific">Fusobacterium periodonticum 2_1_31</name>
    <dbReference type="NCBI Taxonomy" id="469599"/>
    <lineage>
        <taxon>Bacteria</taxon>
        <taxon>Fusobacteriati</taxon>
        <taxon>Fusobacteriota</taxon>
        <taxon>Fusobacteriia</taxon>
        <taxon>Fusobacteriales</taxon>
        <taxon>Fusobacteriaceae</taxon>
        <taxon>Fusobacterium</taxon>
    </lineage>
</organism>
<name>A0ABR4WKK1_9FUSO</name>
<dbReference type="EC" id="3.6.1.66" evidence="7"/>
<dbReference type="InterPro" id="IPR020922">
    <property type="entry name" value="dITP/XTP_pyrophosphatase"/>
</dbReference>
<comment type="catalytic activity">
    <reaction evidence="7">
        <text>ITP + H2O = IMP + diphosphate + H(+)</text>
        <dbReference type="Rhea" id="RHEA:29399"/>
        <dbReference type="ChEBI" id="CHEBI:15377"/>
        <dbReference type="ChEBI" id="CHEBI:15378"/>
        <dbReference type="ChEBI" id="CHEBI:33019"/>
        <dbReference type="ChEBI" id="CHEBI:58053"/>
        <dbReference type="ChEBI" id="CHEBI:61402"/>
        <dbReference type="EC" id="3.6.1.66"/>
    </reaction>
</comment>
<keyword evidence="3 7" id="KW-0547">Nucleotide-binding</keyword>
<feature type="domain" description="Exoribonuclease phosphorolytic" evidence="9">
    <location>
        <begin position="3"/>
        <end position="49"/>
    </location>
</feature>
<reference evidence="10" key="1">
    <citation type="submission" date="2013-05" db="EMBL/GenBank/DDBJ databases">
        <title>The Genome Sequence of Fusobacterium sp. 2_1_31.</title>
        <authorList>
            <consortium name="The Broad Institute Genomics Platform"/>
            <person name="Earl A."/>
            <person name="Ward D."/>
            <person name="Feldgarden M."/>
            <person name="Gevers D."/>
            <person name="Ambrose C."/>
            <person name="Strauss J."/>
            <person name="Allen-Vercoe E."/>
            <person name="Walker B."/>
            <person name="Young S."/>
            <person name="Zeng Q."/>
            <person name="Gargeya S."/>
            <person name="Fitzgerald M."/>
            <person name="Haas B."/>
            <person name="Abouelleil A."/>
            <person name="Allen A.W."/>
            <person name="Alvarado L."/>
            <person name="Arachchi H.M."/>
            <person name="Berlin A.M."/>
            <person name="Chapman S.B."/>
            <person name="Gainer-Dewar J."/>
            <person name="Goldberg J."/>
            <person name="Griggs A."/>
            <person name="Gujja S."/>
            <person name="Hansen M."/>
            <person name="Howarth C."/>
            <person name="Imamovic A."/>
            <person name="Ireland A."/>
            <person name="Larimer J."/>
            <person name="McCowan C."/>
            <person name="Murphy C."/>
            <person name="Pearson M."/>
            <person name="Poon T.W."/>
            <person name="Priest M."/>
            <person name="Roberts A."/>
            <person name="Saif S."/>
            <person name="Shea T."/>
            <person name="Sisk P."/>
            <person name="Sykes S."/>
            <person name="Wortman J."/>
            <person name="Nusbaum C."/>
            <person name="Birren B."/>
        </authorList>
    </citation>
    <scope>NUCLEOTIDE SEQUENCE [LARGE SCALE GENOMIC DNA]</scope>
    <source>
        <strain evidence="10">2_1_31</strain>
    </source>
</reference>
<dbReference type="InterPro" id="IPR002637">
    <property type="entry name" value="RdgB/HAM1"/>
</dbReference>
<feature type="binding site" evidence="7">
    <location>
        <begin position="243"/>
        <end position="244"/>
    </location>
    <ligand>
        <name>substrate</name>
    </ligand>
</feature>
<keyword evidence="4 7" id="KW-0378">Hydrolase</keyword>
<dbReference type="Gene3D" id="3.30.230.70">
    <property type="entry name" value="GHMP Kinase, N-terminal domain"/>
    <property type="match status" value="1"/>
</dbReference>
<protein>
    <recommendedName>
        <fullName evidence="7">dITP/XTP pyrophosphatase</fullName>
        <ecNumber evidence="7">3.6.1.66</ecNumber>
    </recommendedName>
    <alternativeName>
        <fullName evidence="7">Non-canonical purine NTP pyrophosphatase</fullName>
    </alternativeName>
    <alternativeName>
        <fullName evidence="7">Non-standard purine NTP pyrophosphatase</fullName>
    </alternativeName>
    <alternativeName>
        <fullName evidence="7">Nucleoside-triphosphate diphosphatase</fullName>
    </alternativeName>
    <alternativeName>
        <fullName evidence="7">Nucleoside-triphosphate pyrophosphatase</fullName>
        <shortName evidence="7">NTPase</shortName>
    </alternativeName>
</protein>
<proteinExistence type="inferred from homology"/>
<comment type="cofactor">
    <cofactor evidence="7">
        <name>Mg(2+)</name>
        <dbReference type="ChEBI" id="CHEBI:18420"/>
    </cofactor>
    <text evidence="7">Binds 1 Mg(2+) ion per subunit.</text>
</comment>
<feature type="binding site" evidence="7">
    <location>
        <position position="137"/>
    </location>
    <ligand>
        <name>substrate</name>
    </ligand>
</feature>
<sequence>MKYSEDSAAEVDMNVIMNKKGEFIEVQGTGEESTFTRTELNGLLDLAEASIKRIINLQDKVIEQENLKIFLATGNKHKIEEISDIFSDIENVEILSIKDGVEIPEVIEDGTTFEENSKKKAVEIAKFLNMITIADDSGLCVDALNGEPGVYSARYSGTGDDLKNNEKLIENLKGLENRKAKFVSVITLAKPNGETFSFEGEILGEIVDNPRGNTGFGYDPHFYVEEYQKTLAELPELKNKISHRAKALEKLKKELKNILL</sequence>
<feature type="active site" description="Proton acceptor" evidence="7">
    <location>
        <position position="136"/>
    </location>
</feature>
<evidence type="ECO:0000256" key="4">
    <source>
        <dbReference type="ARBA" id="ARBA00022801"/>
    </source>
</evidence>
<dbReference type="NCBIfam" id="NF011397">
    <property type="entry name" value="PRK14822.1"/>
    <property type="match status" value="1"/>
</dbReference>
<dbReference type="Proteomes" id="UP000003301">
    <property type="component" value="Unassembled WGS sequence"/>
</dbReference>
<dbReference type="SUPFAM" id="SSF55666">
    <property type="entry name" value="Ribonuclease PH domain 2-like"/>
    <property type="match status" value="1"/>
</dbReference>
<accession>A0ABR4WKK1</accession>
<dbReference type="Gene3D" id="3.90.950.10">
    <property type="match status" value="1"/>
</dbReference>
<dbReference type="HAMAP" id="MF_01405">
    <property type="entry name" value="Non_canon_purine_NTPase"/>
    <property type="match status" value="1"/>
</dbReference>
<feature type="binding site" evidence="7">
    <location>
        <position position="136"/>
    </location>
    <ligand>
        <name>Mg(2+)</name>
        <dbReference type="ChEBI" id="CHEBI:18420"/>
    </ligand>
</feature>
<evidence type="ECO:0000256" key="5">
    <source>
        <dbReference type="ARBA" id="ARBA00022842"/>
    </source>
</evidence>
<comment type="catalytic activity">
    <reaction evidence="7">
        <text>dITP + H2O = dIMP + diphosphate + H(+)</text>
        <dbReference type="Rhea" id="RHEA:28342"/>
        <dbReference type="ChEBI" id="CHEBI:15377"/>
        <dbReference type="ChEBI" id="CHEBI:15378"/>
        <dbReference type="ChEBI" id="CHEBI:33019"/>
        <dbReference type="ChEBI" id="CHEBI:61194"/>
        <dbReference type="ChEBI" id="CHEBI:61382"/>
        <dbReference type="EC" id="3.6.1.66"/>
    </reaction>
</comment>
<comment type="similarity">
    <text evidence="1 7 8">Belongs to the HAM1 NTPase family.</text>
</comment>
<keyword evidence="2 7" id="KW-0479">Metal-binding</keyword>
<comment type="caution">
    <text evidence="10">The sequence shown here is derived from an EMBL/GenBank/DDBJ whole genome shotgun (WGS) entry which is preliminary data.</text>
</comment>
<evidence type="ECO:0000256" key="1">
    <source>
        <dbReference type="ARBA" id="ARBA00008023"/>
    </source>
</evidence>
<dbReference type="NCBIfam" id="TIGR00042">
    <property type="entry name" value="RdgB/HAM1 family non-canonical purine NTP pyrophosphatase"/>
    <property type="match status" value="1"/>
</dbReference>
<dbReference type="CDD" id="cd00515">
    <property type="entry name" value="HAM1"/>
    <property type="match status" value="1"/>
</dbReference>